<dbReference type="InterPro" id="IPR023188">
    <property type="entry name" value="DPS_DNA-bd_CS"/>
</dbReference>
<protein>
    <submittedName>
        <fullName evidence="4">Non-heme iron-containing ferritin</fullName>
    </submittedName>
</protein>
<gene>
    <name evidence="4" type="ORF">FC59_GL001915</name>
</gene>
<comment type="caution">
    <text evidence="4">The sequence shown here is derived from an EMBL/GenBank/DDBJ whole genome shotgun (WGS) entry which is preliminary data.</text>
</comment>
<sequence>MKVGPNMKYSETKEKLNELVINLLHMHMIVRRHHWYMRGSQFLKLHPYLDDLMDELDDQIDGLAERLITIDGSPVATLREVVQLNKIPGEKGSWNFTNTQRLEKIISGYRYLDKLYEEALEASDKEGDYSTNDILTGFHTDLEKRLWMLTAELGQAPDIDA</sequence>
<dbReference type="Gene3D" id="1.20.1260.10">
    <property type="match status" value="1"/>
</dbReference>
<evidence type="ECO:0000256" key="1">
    <source>
        <dbReference type="ARBA" id="ARBA00009497"/>
    </source>
</evidence>
<dbReference type="GO" id="GO:0016722">
    <property type="term" value="F:oxidoreductase activity, acting on metal ions"/>
    <property type="evidence" value="ECO:0007669"/>
    <property type="project" value="InterPro"/>
</dbReference>
<organism evidence="4 5">
    <name type="scientific">Lactobacillus kitasatonis DSM 16761 = JCM 1039</name>
    <dbReference type="NCBI Taxonomy" id="1423767"/>
    <lineage>
        <taxon>Bacteria</taxon>
        <taxon>Bacillati</taxon>
        <taxon>Bacillota</taxon>
        <taxon>Bacilli</taxon>
        <taxon>Lactobacillales</taxon>
        <taxon>Lactobacillaceae</taxon>
        <taxon>Lactobacillus</taxon>
    </lineage>
</organism>
<dbReference type="PROSITE" id="PS00819">
    <property type="entry name" value="DPS_2"/>
    <property type="match status" value="1"/>
</dbReference>
<dbReference type="PANTHER" id="PTHR42932:SF1">
    <property type="entry name" value="GENERAL STRESS PROTEIN 20U"/>
    <property type="match status" value="1"/>
</dbReference>
<evidence type="ECO:0000256" key="2">
    <source>
        <dbReference type="RuleBase" id="RU003875"/>
    </source>
</evidence>
<dbReference type="InterPro" id="IPR002177">
    <property type="entry name" value="DPS_DNA-bd"/>
</dbReference>
<dbReference type="InterPro" id="IPR008331">
    <property type="entry name" value="Ferritin_DPS_dom"/>
</dbReference>
<evidence type="ECO:0000259" key="3">
    <source>
        <dbReference type="Pfam" id="PF00210"/>
    </source>
</evidence>
<dbReference type="InterPro" id="IPR009078">
    <property type="entry name" value="Ferritin-like_SF"/>
</dbReference>
<dbReference type="CDD" id="cd01043">
    <property type="entry name" value="DPS"/>
    <property type="match status" value="1"/>
</dbReference>
<dbReference type="SUPFAM" id="SSF47240">
    <property type="entry name" value="Ferritin-like"/>
    <property type="match status" value="1"/>
</dbReference>
<dbReference type="Pfam" id="PF00210">
    <property type="entry name" value="Ferritin"/>
    <property type="match status" value="1"/>
</dbReference>
<dbReference type="EMBL" id="AZFU01000044">
    <property type="protein sequence ID" value="KRM02313.1"/>
    <property type="molecule type" value="Genomic_DNA"/>
</dbReference>
<name>A0A0R1VGF3_9LACO</name>
<feature type="domain" description="Ferritin/DPS" evidence="3">
    <location>
        <begin position="14"/>
        <end position="156"/>
    </location>
</feature>
<dbReference type="PATRIC" id="fig|1423767.3.peg.1984"/>
<dbReference type="eggNOG" id="COG0783">
    <property type="taxonomic scope" value="Bacteria"/>
</dbReference>
<dbReference type="PRINTS" id="PR01346">
    <property type="entry name" value="HELNAPAPROT"/>
</dbReference>
<evidence type="ECO:0000313" key="5">
    <source>
        <dbReference type="Proteomes" id="UP000051307"/>
    </source>
</evidence>
<dbReference type="GO" id="GO:0008199">
    <property type="term" value="F:ferric iron binding"/>
    <property type="evidence" value="ECO:0007669"/>
    <property type="project" value="InterPro"/>
</dbReference>
<dbReference type="PROSITE" id="PS00818">
    <property type="entry name" value="DPS_1"/>
    <property type="match status" value="1"/>
</dbReference>
<comment type="similarity">
    <text evidence="1 2">Belongs to the Dps family.</text>
</comment>
<dbReference type="PANTHER" id="PTHR42932">
    <property type="entry name" value="GENERAL STRESS PROTEIN 20U"/>
    <property type="match status" value="1"/>
</dbReference>
<dbReference type="Proteomes" id="UP000051307">
    <property type="component" value="Unassembled WGS sequence"/>
</dbReference>
<dbReference type="AlphaFoldDB" id="A0A0R1VGF3"/>
<dbReference type="PIRSF" id="PIRSF005900">
    <property type="entry name" value="Dps"/>
    <property type="match status" value="1"/>
</dbReference>
<proteinExistence type="inferred from homology"/>
<reference evidence="4 5" key="1">
    <citation type="journal article" date="2015" name="Genome Announc.">
        <title>Expanding the biotechnology potential of lactobacilli through comparative genomics of 213 strains and associated genera.</title>
        <authorList>
            <person name="Sun Z."/>
            <person name="Harris H.M."/>
            <person name="McCann A."/>
            <person name="Guo C."/>
            <person name="Argimon S."/>
            <person name="Zhang W."/>
            <person name="Yang X."/>
            <person name="Jeffery I.B."/>
            <person name="Cooney J.C."/>
            <person name="Kagawa T.F."/>
            <person name="Liu W."/>
            <person name="Song Y."/>
            <person name="Salvetti E."/>
            <person name="Wrobel A."/>
            <person name="Rasinkangas P."/>
            <person name="Parkhill J."/>
            <person name="Rea M.C."/>
            <person name="O'Sullivan O."/>
            <person name="Ritari J."/>
            <person name="Douillard F.P."/>
            <person name="Paul Ross R."/>
            <person name="Yang R."/>
            <person name="Briner A.E."/>
            <person name="Felis G.E."/>
            <person name="de Vos W.M."/>
            <person name="Barrangou R."/>
            <person name="Klaenhammer T.R."/>
            <person name="Caufield P.W."/>
            <person name="Cui Y."/>
            <person name="Zhang H."/>
            <person name="O'Toole P.W."/>
        </authorList>
    </citation>
    <scope>NUCLEOTIDE SEQUENCE [LARGE SCALE GENOMIC DNA]</scope>
    <source>
        <strain evidence="4 5">DSM 16761</strain>
    </source>
</reference>
<dbReference type="InterPro" id="IPR012347">
    <property type="entry name" value="Ferritin-like"/>
</dbReference>
<evidence type="ECO:0000313" key="4">
    <source>
        <dbReference type="EMBL" id="KRM02313.1"/>
    </source>
</evidence>
<accession>A0A0R1VGF3</accession>